<evidence type="ECO:0000313" key="3">
    <source>
        <dbReference type="EMBL" id="QDT15256.1"/>
    </source>
</evidence>
<gene>
    <name evidence="3" type="ORF">CA12_13390</name>
</gene>
<keyword evidence="2" id="KW-0812">Transmembrane</keyword>
<feature type="transmembrane region" description="Helical" evidence="2">
    <location>
        <begin position="288"/>
        <end position="308"/>
    </location>
</feature>
<accession>A0A517P798</accession>
<proteinExistence type="predicted"/>
<evidence type="ECO:0000313" key="4">
    <source>
        <dbReference type="Proteomes" id="UP000318741"/>
    </source>
</evidence>
<dbReference type="Proteomes" id="UP000318741">
    <property type="component" value="Chromosome"/>
</dbReference>
<evidence type="ECO:0000256" key="2">
    <source>
        <dbReference type="SAM" id="Phobius"/>
    </source>
</evidence>
<organism evidence="3 4">
    <name type="scientific">Alienimonas californiensis</name>
    <dbReference type="NCBI Taxonomy" id="2527989"/>
    <lineage>
        <taxon>Bacteria</taxon>
        <taxon>Pseudomonadati</taxon>
        <taxon>Planctomycetota</taxon>
        <taxon>Planctomycetia</taxon>
        <taxon>Planctomycetales</taxon>
        <taxon>Planctomycetaceae</taxon>
        <taxon>Alienimonas</taxon>
    </lineage>
</organism>
<feature type="transmembrane region" description="Helical" evidence="2">
    <location>
        <begin position="32"/>
        <end position="54"/>
    </location>
</feature>
<dbReference type="EMBL" id="CP036265">
    <property type="protein sequence ID" value="QDT15256.1"/>
    <property type="molecule type" value="Genomic_DNA"/>
</dbReference>
<name>A0A517P798_9PLAN</name>
<keyword evidence="4" id="KW-1185">Reference proteome</keyword>
<dbReference type="KEGG" id="acaf:CA12_13390"/>
<dbReference type="AlphaFoldDB" id="A0A517P798"/>
<reference evidence="3 4" key="1">
    <citation type="submission" date="2019-02" db="EMBL/GenBank/DDBJ databases">
        <title>Deep-cultivation of Planctomycetes and their phenomic and genomic characterization uncovers novel biology.</title>
        <authorList>
            <person name="Wiegand S."/>
            <person name="Jogler M."/>
            <person name="Boedeker C."/>
            <person name="Pinto D."/>
            <person name="Vollmers J."/>
            <person name="Rivas-Marin E."/>
            <person name="Kohn T."/>
            <person name="Peeters S.H."/>
            <person name="Heuer A."/>
            <person name="Rast P."/>
            <person name="Oberbeckmann S."/>
            <person name="Bunk B."/>
            <person name="Jeske O."/>
            <person name="Meyerdierks A."/>
            <person name="Storesund J.E."/>
            <person name="Kallscheuer N."/>
            <person name="Luecker S."/>
            <person name="Lage O.M."/>
            <person name="Pohl T."/>
            <person name="Merkel B.J."/>
            <person name="Hornburger P."/>
            <person name="Mueller R.-W."/>
            <person name="Bruemmer F."/>
            <person name="Labrenz M."/>
            <person name="Spormann A.M."/>
            <person name="Op den Camp H."/>
            <person name="Overmann J."/>
            <person name="Amann R."/>
            <person name="Jetten M.S.M."/>
            <person name="Mascher T."/>
            <person name="Medema M.H."/>
            <person name="Devos D.P."/>
            <person name="Kaster A.-K."/>
            <person name="Ovreas L."/>
            <person name="Rohde M."/>
            <person name="Galperin M.Y."/>
            <person name="Jogler C."/>
        </authorList>
    </citation>
    <scope>NUCLEOTIDE SEQUENCE [LARGE SCALE GENOMIC DNA]</scope>
    <source>
        <strain evidence="3 4">CA12</strain>
    </source>
</reference>
<feature type="region of interest" description="Disordered" evidence="1">
    <location>
        <begin position="147"/>
        <end position="166"/>
    </location>
</feature>
<evidence type="ECO:0000256" key="1">
    <source>
        <dbReference type="SAM" id="MobiDB-lite"/>
    </source>
</evidence>
<keyword evidence="2" id="KW-1133">Transmembrane helix</keyword>
<dbReference type="RefSeq" id="WP_145358069.1">
    <property type="nucleotide sequence ID" value="NZ_CP036265.1"/>
</dbReference>
<protein>
    <submittedName>
        <fullName evidence="3">Uncharacterized protein</fullName>
    </submittedName>
</protein>
<sequence length="321" mass="34153">MVVAWIALLAALLLIVAPLVAAIVLAVRGRPGAGAIVGGVGVGLGALLAMGSLISVRTEHRGPAEVHAVWDRDGARREAVLHAYGDDDDARLQSRFAHDNRVHVRPDGVHVDERGGEILIAPAPGRGPEGDAWRDAAGRHEERLLQRRRHDRDHRPQALHHGPGGPLVEAEFVSENELPEWAQTPPADRLVVTGPLVTDEDGGPAAARRAAEEATTARLIEQAGLPPGAAINPDDVPRPGRIAVQTLTRTTGENAFTMYRAFVQVDASAPVLDRLRQGHRHRLGRDRALWAVGGAGACVVGFAGLWGLGRRKLRAPTPGEG</sequence>
<keyword evidence="2" id="KW-0472">Membrane</keyword>